<dbReference type="EMBL" id="JAUQSZ010000001">
    <property type="protein sequence ID" value="MDO7840778.1"/>
    <property type="molecule type" value="Genomic_DNA"/>
</dbReference>
<evidence type="ECO:0000256" key="3">
    <source>
        <dbReference type="ARBA" id="ARBA00023163"/>
    </source>
</evidence>
<keyword evidence="1" id="KW-0805">Transcription regulation</keyword>
<dbReference type="InterPro" id="IPR036271">
    <property type="entry name" value="Tet_transcr_reg_TetR-rel_C_sf"/>
</dbReference>
<evidence type="ECO:0000256" key="1">
    <source>
        <dbReference type="ARBA" id="ARBA00023015"/>
    </source>
</evidence>
<dbReference type="PANTHER" id="PTHR47506:SF3">
    <property type="entry name" value="HTH-TYPE TRANSCRIPTIONAL REGULATOR LMRA"/>
    <property type="match status" value="1"/>
</dbReference>
<dbReference type="RefSeq" id="WP_304558999.1">
    <property type="nucleotide sequence ID" value="NZ_JAUQSZ010000001.1"/>
</dbReference>
<reference evidence="6" key="1">
    <citation type="submission" date="2023-07" db="EMBL/GenBank/DDBJ databases">
        <authorList>
            <person name="Kim M.K."/>
        </authorList>
    </citation>
    <scope>NUCLEOTIDE SEQUENCE</scope>
    <source>
        <strain evidence="6">CA1-15</strain>
    </source>
</reference>
<dbReference type="PROSITE" id="PS50977">
    <property type="entry name" value="HTH_TETR_2"/>
    <property type="match status" value="1"/>
</dbReference>
<name>A0ABT8ZT93_9SPHN</name>
<feature type="DNA-binding region" description="H-T-H motif" evidence="4">
    <location>
        <begin position="52"/>
        <end position="71"/>
    </location>
</feature>
<dbReference type="SUPFAM" id="SSF48498">
    <property type="entry name" value="Tetracyclin repressor-like, C-terminal domain"/>
    <property type="match status" value="1"/>
</dbReference>
<evidence type="ECO:0000313" key="7">
    <source>
        <dbReference type="Proteomes" id="UP001176468"/>
    </source>
</evidence>
<keyword evidence="7" id="KW-1185">Reference proteome</keyword>
<keyword evidence="3" id="KW-0804">Transcription</keyword>
<dbReference type="Proteomes" id="UP001176468">
    <property type="component" value="Unassembled WGS sequence"/>
</dbReference>
<comment type="caution">
    <text evidence="6">The sequence shown here is derived from an EMBL/GenBank/DDBJ whole genome shotgun (WGS) entry which is preliminary data.</text>
</comment>
<feature type="domain" description="HTH tetR-type" evidence="5">
    <location>
        <begin position="29"/>
        <end position="89"/>
    </location>
</feature>
<accession>A0ABT8ZT93</accession>
<dbReference type="PRINTS" id="PR00455">
    <property type="entry name" value="HTHTETR"/>
</dbReference>
<organism evidence="6 7">
    <name type="scientific">Sphingomonas immobilis</name>
    <dbReference type="NCBI Taxonomy" id="3063997"/>
    <lineage>
        <taxon>Bacteria</taxon>
        <taxon>Pseudomonadati</taxon>
        <taxon>Pseudomonadota</taxon>
        <taxon>Alphaproteobacteria</taxon>
        <taxon>Sphingomonadales</taxon>
        <taxon>Sphingomonadaceae</taxon>
        <taxon>Sphingomonas</taxon>
    </lineage>
</organism>
<evidence type="ECO:0000256" key="4">
    <source>
        <dbReference type="PROSITE-ProRule" id="PRU00335"/>
    </source>
</evidence>
<keyword evidence="2 4" id="KW-0238">DNA-binding</keyword>
<dbReference type="InterPro" id="IPR009057">
    <property type="entry name" value="Homeodomain-like_sf"/>
</dbReference>
<dbReference type="InterPro" id="IPR001647">
    <property type="entry name" value="HTH_TetR"/>
</dbReference>
<sequence>MLAQGDARAEALRFAGKEDRRMTGTNDRASARDRIIKAATELFWHHGYHAVSTDAICKAAKVSKSSLYHAFPSKEAIAAETLERVWAANWSDISQIYSGDGDVESMFKAHLDWFVTSQRLLLEEYGGVLGTFNMALGVAVPDGIRETMRAHQLEHAARIRASVQAVLAKRNMADDADWLADLVDHVLAGALIRARLANVLAPLEAVPGAILRLLKIT</sequence>
<gene>
    <name evidence="6" type="ORF">Q5H94_00425</name>
</gene>
<proteinExistence type="predicted"/>
<dbReference type="Gene3D" id="1.10.357.10">
    <property type="entry name" value="Tetracycline Repressor, domain 2"/>
    <property type="match status" value="1"/>
</dbReference>
<evidence type="ECO:0000259" key="5">
    <source>
        <dbReference type="PROSITE" id="PS50977"/>
    </source>
</evidence>
<dbReference type="Pfam" id="PF00440">
    <property type="entry name" value="TetR_N"/>
    <property type="match status" value="1"/>
</dbReference>
<evidence type="ECO:0000313" key="6">
    <source>
        <dbReference type="EMBL" id="MDO7840778.1"/>
    </source>
</evidence>
<protein>
    <submittedName>
        <fullName evidence="6">Helix-turn-helix domain-containing protein</fullName>
    </submittedName>
</protein>
<dbReference type="PANTHER" id="PTHR47506">
    <property type="entry name" value="TRANSCRIPTIONAL REGULATORY PROTEIN"/>
    <property type="match status" value="1"/>
</dbReference>
<dbReference type="SUPFAM" id="SSF46689">
    <property type="entry name" value="Homeodomain-like"/>
    <property type="match status" value="1"/>
</dbReference>
<evidence type="ECO:0000256" key="2">
    <source>
        <dbReference type="ARBA" id="ARBA00023125"/>
    </source>
</evidence>